<dbReference type="InterPro" id="IPR001073">
    <property type="entry name" value="C1q_dom"/>
</dbReference>
<protein>
    <submittedName>
        <fullName evidence="5">Complement C1q and tumor necrosis factor-related protein 9</fullName>
    </submittedName>
</protein>
<comment type="subcellular location">
    <subcellularLocation>
        <location evidence="1">Secreted</location>
        <location evidence="1">Extracellular space</location>
        <location evidence="1">Extracellular matrix</location>
    </subcellularLocation>
</comment>
<keyword evidence="2" id="KW-0964">Secreted</keyword>
<feature type="domain" description="C1q" evidence="4">
    <location>
        <begin position="33"/>
        <end position="162"/>
    </location>
</feature>
<comment type="caution">
    <text evidence="5">The sequence shown here is derived from an EMBL/GenBank/DDBJ whole genome shotgun (WGS) entry which is preliminary data.</text>
</comment>
<dbReference type="GO" id="GO:0005581">
    <property type="term" value="C:collagen trimer"/>
    <property type="evidence" value="ECO:0007669"/>
    <property type="project" value="UniProtKB-KW"/>
</dbReference>
<evidence type="ECO:0000259" key="4">
    <source>
        <dbReference type="PROSITE" id="PS50871"/>
    </source>
</evidence>
<gene>
    <name evidence="5" type="primary">C1qtnf9_0</name>
    <name evidence="5" type="ORF">N1851_028776</name>
</gene>
<name>A0AA47M8A4_MERPO</name>
<dbReference type="AlphaFoldDB" id="A0AA47M8A4"/>
<evidence type="ECO:0000313" key="6">
    <source>
        <dbReference type="Proteomes" id="UP001174136"/>
    </source>
</evidence>
<dbReference type="Gene3D" id="2.60.120.40">
    <property type="match status" value="2"/>
</dbReference>
<dbReference type="PANTHER" id="PTHR15427">
    <property type="entry name" value="EMILIN ELASTIN MICROFIBRIL INTERFACE-LOCATED PROTEIN ELASTIN MICROFIBRIL INTERFACER"/>
    <property type="match status" value="1"/>
</dbReference>
<dbReference type="InterPro" id="IPR050392">
    <property type="entry name" value="Collagen/C1q_domain"/>
</dbReference>
<organism evidence="5 6">
    <name type="scientific">Merluccius polli</name>
    <name type="common">Benguela hake</name>
    <name type="synonym">Merluccius cadenati</name>
    <dbReference type="NCBI Taxonomy" id="89951"/>
    <lineage>
        <taxon>Eukaryota</taxon>
        <taxon>Metazoa</taxon>
        <taxon>Chordata</taxon>
        <taxon>Craniata</taxon>
        <taxon>Vertebrata</taxon>
        <taxon>Euteleostomi</taxon>
        <taxon>Actinopterygii</taxon>
        <taxon>Neopterygii</taxon>
        <taxon>Teleostei</taxon>
        <taxon>Neoteleostei</taxon>
        <taxon>Acanthomorphata</taxon>
        <taxon>Zeiogadaria</taxon>
        <taxon>Gadariae</taxon>
        <taxon>Gadiformes</taxon>
        <taxon>Gadoidei</taxon>
        <taxon>Merlucciidae</taxon>
        <taxon>Merluccius</taxon>
    </lineage>
</organism>
<dbReference type="PROSITE" id="PS50871">
    <property type="entry name" value="C1Q"/>
    <property type="match status" value="2"/>
</dbReference>
<dbReference type="Pfam" id="PF00386">
    <property type="entry name" value="C1q"/>
    <property type="match status" value="2"/>
</dbReference>
<dbReference type="PANTHER" id="PTHR15427:SF33">
    <property type="entry name" value="COLLAGEN IV NC1 DOMAIN-CONTAINING PROTEIN"/>
    <property type="match status" value="1"/>
</dbReference>
<dbReference type="SUPFAM" id="SSF49842">
    <property type="entry name" value="TNF-like"/>
    <property type="match status" value="2"/>
</dbReference>
<evidence type="ECO:0000313" key="5">
    <source>
        <dbReference type="EMBL" id="KAK0135386.1"/>
    </source>
</evidence>
<dbReference type="EMBL" id="JAOPHQ010005432">
    <property type="protein sequence ID" value="KAK0135386.1"/>
    <property type="molecule type" value="Genomic_DNA"/>
</dbReference>
<dbReference type="SMART" id="SM00110">
    <property type="entry name" value="C1Q"/>
    <property type="match status" value="2"/>
</dbReference>
<dbReference type="Proteomes" id="UP001174136">
    <property type="component" value="Unassembled WGS sequence"/>
</dbReference>
<accession>A0AA47M8A4</accession>
<keyword evidence="3" id="KW-0272">Extracellular matrix</keyword>
<sequence>MEAGRVTSAVPDCPSRRGCQETHKWCPGDPGATQHHLSHAVCRRAKLAQADSYPCHTGVLKFANVSINEGDAYNPETGIFTCPVDGFYHFMVHMSVYGRAQCAICKNGDTVVSLYHTSLPDKCSQVASVSGVVKLAQNDKVWVSTWGPGRNDFFTSPDNESIVVGFQGVVAFTAKLAQADSYPCHTGVLKFANVSINEGDAYNPETGIFTCPVDGFYHFMVHMSVYGRAQCAICKNGDTVVSLYHTSLPDKCSQVASVSGVVKLAQNDKVWVSTWGPGRNDFFTSPDNESIFVGYRLG</sequence>
<feature type="domain" description="C1q" evidence="4">
    <location>
        <begin position="165"/>
        <end position="298"/>
    </location>
</feature>
<evidence type="ECO:0000256" key="3">
    <source>
        <dbReference type="ARBA" id="ARBA00022530"/>
    </source>
</evidence>
<keyword evidence="6" id="KW-1185">Reference proteome</keyword>
<reference evidence="5" key="1">
    <citation type="journal article" date="2023" name="Front. Mar. Sci.">
        <title>A new Merluccius polli reference genome to investigate the effects of global change in West African waters.</title>
        <authorList>
            <person name="Mateo J.L."/>
            <person name="Blanco-Fernandez C."/>
            <person name="Garcia-Vazquez E."/>
            <person name="Machado-Schiaffino G."/>
        </authorList>
    </citation>
    <scope>NUCLEOTIDE SEQUENCE</scope>
    <source>
        <strain evidence="5">C29</strain>
        <tissue evidence="5">Fin</tissue>
    </source>
</reference>
<dbReference type="PRINTS" id="PR00007">
    <property type="entry name" value="COMPLEMNTC1Q"/>
</dbReference>
<dbReference type="InterPro" id="IPR008983">
    <property type="entry name" value="Tumour_necrosis_fac-like_dom"/>
</dbReference>
<evidence type="ECO:0000256" key="1">
    <source>
        <dbReference type="ARBA" id="ARBA00004498"/>
    </source>
</evidence>
<proteinExistence type="predicted"/>
<evidence type="ECO:0000256" key="2">
    <source>
        <dbReference type="ARBA" id="ARBA00022525"/>
    </source>
</evidence>